<dbReference type="PANTHER" id="PTHR28004:SF2">
    <property type="entry name" value="D-SERINE DEHYDRATASE"/>
    <property type="match status" value="1"/>
</dbReference>
<dbReference type="GO" id="GO:0008721">
    <property type="term" value="F:D-serine ammonia-lyase activity"/>
    <property type="evidence" value="ECO:0007669"/>
    <property type="project" value="TreeGrafter"/>
</dbReference>
<dbReference type="InterPro" id="IPR042208">
    <property type="entry name" value="D-ser_dehydrat-like_sf"/>
</dbReference>
<accession>A0A5A8C3A7</accession>
<dbReference type="Pfam" id="PF14031">
    <property type="entry name" value="D-ser_dehydrat"/>
    <property type="match status" value="1"/>
</dbReference>
<dbReference type="Gene3D" id="2.40.37.20">
    <property type="entry name" value="D-serine dehydratase-like domain"/>
    <property type="match status" value="1"/>
</dbReference>
<proteinExistence type="inferred from homology"/>
<comment type="similarity">
    <text evidence="1">Belongs to the DSD1 family.</text>
</comment>
<evidence type="ECO:0000313" key="4">
    <source>
        <dbReference type="EMBL" id="KAA0147214.1"/>
    </source>
</evidence>
<sequence length="458" mass="46994">MASAAGTSEAAVPKDLSRAGEQAETALMRAVLRRVPAVSGARLSDEGTETPALVFDADAVEHNCARLREVMTPFEGAVSARPHVKSHKCPALARRQLELSGGTCKGICAQKVCEAEAMAAGGVRDILLSNQVVSAPKLARLAALAASGCAVSVLVDDADQVRFASAAASSAHTTLGVLVEVDVGQRRCGVATVPEAVALAKLATAMPGLEFRGVQCYHGAAQHIRDYEERKAAIDGVAGIARACVAQLTAAGLPCATVTGGGSGTFEFEAASGAFTEVQPGSSVVWDRDYSDNLGPDGKRVGETGFRHALQVLATVISRTTALPNPRVVLDCGLKCMSGESGLPALLRVLSGKGEAASGAAAASTTQPPLKVVGLSDEHTQIELDLDDPRVVAAVAASGGGADAVAAVADEMLPKVRDRVLLAPGHCDPTCNLHDFALWARGDVVEEVMEISARSPGL</sequence>
<evidence type="ECO:0000256" key="1">
    <source>
        <dbReference type="ARBA" id="ARBA00005323"/>
    </source>
</evidence>
<dbReference type="SUPFAM" id="SSF51419">
    <property type="entry name" value="PLP-binding barrel"/>
    <property type="match status" value="1"/>
</dbReference>
<feature type="domain" description="D-serine dehydratase-like" evidence="3">
    <location>
        <begin position="309"/>
        <end position="441"/>
    </location>
</feature>
<dbReference type="Pfam" id="PF01168">
    <property type="entry name" value="Ala_racemase_N"/>
    <property type="match status" value="1"/>
</dbReference>
<evidence type="ECO:0000259" key="3">
    <source>
        <dbReference type="SMART" id="SM01119"/>
    </source>
</evidence>
<evidence type="ECO:0000256" key="2">
    <source>
        <dbReference type="ARBA" id="ARBA00023239"/>
    </source>
</evidence>
<dbReference type="InterPro" id="IPR001608">
    <property type="entry name" value="Ala_racemase_N"/>
</dbReference>
<dbReference type="InterPro" id="IPR029066">
    <property type="entry name" value="PLP-binding_barrel"/>
</dbReference>
<dbReference type="GO" id="GO:0036088">
    <property type="term" value="P:D-serine catabolic process"/>
    <property type="evidence" value="ECO:0007669"/>
    <property type="project" value="TreeGrafter"/>
</dbReference>
<keyword evidence="2" id="KW-0456">Lyase</keyword>
<comment type="caution">
    <text evidence="4">The sequence shown here is derived from an EMBL/GenBank/DDBJ whole genome shotgun (WGS) entry which is preliminary data.</text>
</comment>
<dbReference type="Gene3D" id="3.20.20.10">
    <property type="entry name" value="Alanine racemase"/>
    <property type="match status" value="1"/>
</dbReference>
<dbReference type="AlphaFoldDB" id="A0A5A8C3A7"/>
<name>A0A5A8C3A7_CAFRO</name>
<dbReference type="InterPro" id="IPR026956">
    <property type="entry name" value="D-ser_dehydrat-like_dom"/>
</dbReference>
<dbReference type="Proteomes" id="UP000324907">
    <property type="component" value="Unassembled WGS sequence"/>
</dbReference>
<dbReference type="InterPro" id="IPR051466">
    <property type="entry name" value="D-amino_acid_metab_enzyme"/>
</dbReference>
<reference evidence="6 7" key="1">
    <citation type="submission" date="2019-07" db="EMBL/GenBank/DDBJ databases">
        <title>Genomes of Cafeteria roenbergensis.</title>
        <authorList>
            <person name="Fischer M.G."/>
            <person name="Hackl T."/>
            <person name="Roman M."/>
        </authorList>
    </citation>
    <scope>NUCLEOTIDE SEQUENCE [LARGE SCALE GENOMIC DNA]</scope>
    <source>
        <strain evidence="5 7">Cflag</strain>
        <strain evidence="4 6">RCC970-E3</strain>
    </source>
</reference>
<evidence type="ECO:0000313" key="7">
    <source>
        <dbReference type="Proteomes" id="UP000325113"/>
    </source>
</evidence>
<dbReference type="EMBL" id="VLTL01000288">
    <property type="protein sequence ID" value="KAA0147214.1"/>
    <property type="molecule type" value="Genomic_DNA"/>
</dbReference>
<evidence type="ECO:0000313" key="5">
    <source>
        <dbReference type="EMBL" id="KAA0165492.1"/>
    </source>
</evidence>
<dbReference type="EMBL" id="VLTM01000012">
    <property type="protein sequence ID" value="KAA0165492.1"/>
    <property type="molecule type" value="Genomic_DNA"/>
</dbReference>
<evidence type="ECO:0000313" key="6">
    <source>
        <dbReference type="Proteomes" id="UP000324907"/>
    </source>
</evidence>
<protein>
    <recommendedName>
        <fullName evidence="3">D-serine dehydratase-like domain-containing protein</fullName>
    </recommendedName>
</protein>
<organism evidence="4 6">
    <name type="scientific">Cafeteria roenbergensis</name>
    <name type="common">Marine flagellate</name>
    <dbReference type="NCBI Taxonomy" id="33653"/>
    <lineage>
        <taxon>Eukaryota</taxon>
        <taxon>Sar</taxon>
        <taxon>Stramenopiles</taxon>
        <taxon>Bigyra</taxon>
        <taxon>Opalozoa</taxon>
        <taxon>Bicosoecida</taxon>
        <taxon>Cafeteriaceae</taxon>
        <taxon>Cafeteria</taxon>
    </lineage>
</organism>
<dbReference type="PANTHER" id="PTHR28004">
    <property type="entry name" value="ZGC:162816-RELATED"/>
    <property type="match status" value="1"/>
</dbReference>
<dbReference type="Proteomes" id="UP000325113">
    <property type="component" value="Unassembled WGS sequence"/>
</dbReference>
<gene>
    <name evidence="4" type="ORF">FNF28_07590</name>
    <name evidence="5" type="ORF">FNF31_01840</name>
</gene>
<dbReference type="SMART" id="SM01119">
    <property type="entry name" value="D-ser_dehydrat"/>
    <property type="match status" value="1"/>
</dbReference>